<accession>A0ABX0SFG0</accession>
<evidence type="ECO:0000313" key="2">
    <source>
        <dbReference type="Proteomes" id="UP000749311"/>
    </source>
</evidence>
<dbReference type="EMBL" id="JAAMOZ010000001">
    <property type="protein sequence ID" value="NIH55491.1"/>
    <property type="molecule type" value="Genomic_DNA"/>
</dbReference>
<dbReference type="Proteomes" id="UP000749311">
    <property type="component" value="Unassembled WGS sequence"/>
</dbReference>
<comment type="caution">
    <text evidence="1">The sequence shown here is derived from an EMBL/GenBank/DDBJ whole genome shotgun (WGS) entry which is preliminary data.</text>
</comment>
<evidence type="ECO:0000313" key="1">
    <source>
        <dbReference type="EMBL" id="NIH55491.1"/>
    </source>
</evidence>
<dbReference type="NCBIfam" id="NF041390">
    <property type="entry name" value="TadE_Rv3655c"/>
    <property type="match status" value="1"/>
</dbReference>
<dbReference type="InterPro" id="IPR049790">
    <property type="entry name" value="Rv3655c/TadE"/>
</dbReference>
<dbReference type="RefSeq" id="WP_167163895.1">
    <property type="nucleotide sequence ID" value="NZ_BAAAOO010000012.1"/>
</dbReference>
<proteinExistence type="predicted"/>
<reference evidence="1 2" key="1">
    <citation type="submission" date="2020-02" db="EMBL/GenBank/DDBJ databases">
        <title>Sequencing the genomes of 1000 actinobacteria strains.</title>
        <authorList>
            <person name="Klenk H.-P."/>
        </authorList>
    </citation>
    <scope>NUCLEOTIDE SEQUENCE [LARGE SCALE GENOMIC DNA]</scope>
    <source>
        <strain evidence="1 2">DSM 19609</strain>
    </source>
</reference>
<organism evidence="1 2">
    <name type="scientific">Brooklawnia cerclae</name>
    <dbReference type="NCBI Taxonomy" id="349934"/>
    <lineage>
        <taxon>Bacteria</taxon>
        <taxon>Bacillati</taxon>
        <taxon>Actinomycetota</taxon>
        <taxon>Actinomycetes</taxon>
        <taxon>Propionibacteriales</taxon>
        <taxon>Propionibacteriaceae</taxon>
        <taxon>Brooklawnia</taxon>
    </lineage>
</organism>
<name>A0ABX0SFG0_9ACTN</name>
<sequence>MVTFELAVGVLSATFLTGVLAWTIGLVVLQGRCSDTAAQVARQLARDDQVAAQEAFGRGPRGAELAVDEGADVVSVVVTVDARFGAMGQVEVRGSAQMPREGR</sequence>
<keyword evidence="2" id="KW-1185">Reference proteome</keyword>
<gene>
    <name evidence="1" type="ORF">FB473_000136</name>
</gene>
<evidence type="ECO:0008006" key="3">
    <source>
        <dbReference type="Google" id="ProtNLM"/>
    </source>
</evidence>
<protein>
    <recommendedName>
        <fullName evidence="3">Pilus assembly protein TadE</fullName>
    </recommendedName>
</protein>